<dbReference type="AlphaFoldDB" id="A0A1G8ES95"/>
<dbReference type="PANTHER" id="PTHR42110">
    <property type="entry name" value="L-ASPARAGINASE, PUTATIVE (AFU_ORTHOLOGUE AFUA_3G11890)-RELATED"/>
    <property type="match status" value="1"/>
</dbReference>
<accession>A0A1G8ES95</accession>
<organism evidence="1 2">
    <name type="scientific">Agrococcus jejuensis</name>
    <dbReference type="NCBI Taxonomy" id="399736"/>
    <lineage>
        <taxon>Bacteria</taxon>
        <taxon>Bacillati</taxon>
        <taxon>Actinomycetota</taxon>
        <taxon>Actinomycetes</taxon>
        <taxon>Micrococcales</taxon>
        <taxon>Microbacteriaceae</taxon>
        <taxon>Agrococcus</taxon>
    </lineage>
</organism>
<evidence type="ECO:0000313" key="1">
    <source>
        <dbReference type="EMBL" id="SDH72781.1"/>
    </source>
</evidence>
<reference evidence="2" key="1">
    <citation type="submission" date="2016-10" db="EMBL/GenBank/DDBJ databases">
        <authorList>
            <person name="Varghese N."/>
            <person name="Submissions S."/>
        </authorList>
    </citation>
    <scope>NUCLEOTIDE SEQUENCE [LARGE SCALE GENOMIC DNA]</scope>
    <source>
        <strain evidence="2">DSM 22002</strain>
    </source>
</reference>
<dbReference type="OrthoDB" id="9780674at2"/>
<dbReference type="PANTHER" id="PTHR42110:SF1">
    <property type="entry name" value="L-ASPARAGINASE, PUTATIVE (AFU_ORTHOLOGUE AFUA_3G11890)-RELATED"/>
    <property type="match status" value="1"/>
</dbReference>
<evidence type="ECO:0000313" key="2">
    <source>
        <dbReference type="Proteomes" id="UP000198822"/>
    </source>
</evidence>
<dbReference type="RefSeq" id="WP_092504928.1">
    <property type="nucleotide sequence ID" value="NZ_LT629695.1"/>
</dbReference>
<proteinExistence type="predicted"/>
<protein>
    <submittedName>
        <fullName evidence="1">L-asparaginase II</fullName>
    </submittedName>
</protein>
<dbReference type="STRING" id="399736.SAMN04489720_2170"/>
<keyword evidence="2" id="KW-1185">Reference proteome</keyword>
<dbReference type="Proteomes" id="UP000198822">
    <property type="component" value="Chromosome I"/>
</dbReference>
<dbReference type="EMBL" id="LT629695">
    <property type="protein sequence ID" value="SDH72781.1"/>
    <property type="molecule type" value="Genomic_DNA"/>
</dbReference>
<name>A0A1G8ES95_9MICO</name>
<dbReference type="Pfam" id="PF06089">
    <property type="entry name" value="Asparaginase_II"/>
    <property type="match status" value="1"/>
</dbReference>
<gene>
    <name evidence="1" type="ORF">SAMN04489720_2170</name>
</gene>
<dbReference type="InterPro" id="IPR010349">
    <property type="entry name" value="Asparaginase_II"/>
</dbReference>
<sequence length="322" mass="32215">MPAATDPASDATDLRLARTTTIAVVDRDGFVESRHEGIAAAVAPDGSVLAAMGDVDAPFLARSALKPLFAATIAERLGLAGVELALASGSIVGRAEQVEVATAMAARLGVDPTTLRCPPRTTRWMAEHSRLGAICVGKHVAVAAAAALESDAGDLAYTDPAHPIQVELRAAIERRTGVASTAAATDGCSAPVYASSVLGMARAVRGLAGTTDDAVLGAVGAAMREHAWLVEGPGTPDTVLMERLGVTAKFGAEGTAVVVAPDGTAAVVKVADGSRRPGAPVALALLEQAGAIPSGSLAKVAAELGILQHGGSAVVGTLHPLL</sequence>